<dbReference type="WBParaSite" id="ACRNAN_Path_157.g567.t1">
    <property type="protein sequence ID" value="ACRNAN_Path_157.g567.t1"/>
    <property type="gene ID" value="ACRNAN_Path_157.g567"/>
</dbReference>
<dbReference type="InterPro" id="IPR011992">
    <property type="entry name" value="EF-hand-dom_pair"/>
</dbReference>
<dbReference type="SMART" id="SM00149">
    <property type="entry name" value="PLCYc"/>
    <property type="match status" value="1"/>
</dbReference>
<dbReference type="Pfam" id="PF00388">
    <property type="entry name" value="PI-PLC-X"/>
    <property type="match status" value="1"/>
</dbReference>
<keyword evidence="3 5" id="KW-0443">Lipid metabolism</keyword>
<dbReference type="SUPFAM" id="SSF47473">
    <property type="entry name" value="EF-hand"/>
    <property type="match status" value="1"/>
</dbReference>
<feature type="coiled-coil region" evidence="9">
    <location>
        <begin position="1162"/>
        <end position="1189"/>
    </location>
</feature>
<feature type="binding site" evidence="7">
    <location>
        <position position="405"/>
    </location>
    <ligand>
        <name>Ca(2+)</name>
        <dbReference type="ChEBI" id="CHEBI:29108"/>
    </ligand>
</feature>
<evidence type="ECO:0000256" key="4">
    <source>
        <dbReference type="ARBA" id="ARBA00023224"/>
    </source>
</evidence>
<protein>
    <recommendedName>
        <fullName evidence="5">1-phosphatidylinositol 4,5-bisphosphate phosphodiesterase</fullName>
        <ecNumber evidence="5">3.1.4.11</ecNumber>
    </recommendedName>
</protein>
<keyword evidence="12" id="KW-1185">Reference proteome</keyword>
<keyword evidence="7" id="KW-0479">Metal-binding</keyword>
<dbReference type="PRINTS" id="PR00390">
    <property type="entry name" value="PHPHLIPASEC"/>
</dbReference>
<dbReference type="SUPFAM" id="SSF49562">
    <property type="entry name" value="C2 domain (Calcium/lipid-binding domain, CaLB)"/>
    <property type="match status" value="1"/>
</dbReference>
<dbReference type="InterPro" id="IPR035892">
    <property type="entry name" value="C2_domain_sf"/>
</dbReference>
<dbReference type="PROSITE" id="PS50008">
    <property type="entry name" value="PIPLC_Y_DOMAIN"/>
    <property type="match status" value="1"/>
</dbReference>
<dbReference type="SMART" id="SM00239">
    <property type="entry name" value="C2"/>
    <property type="match status" value="1"/>
</dbReference>
<evidence type="ECO:0000256" key="2">
    <source>
        <dbReference type="ARBA" id="ARBA00022963"/>
    </source>
</evidence>
<dbReference type="InterPro" id="IPR001192">
    <property type="entry name" value="PI-PLC_fam"/>
</dbReference>
<comment type="catalytic activity">
    <reaction evidence="5 8">
        <text>a 1,2-diacyl-sn-glycero-3-phospho-(1D-myo-inositol-4,5-bisphosphate) + H2O = 1D-myo-inositol 1,4,5-trisphosphate + a 1,2-diacyl-sn-glycerol + H(+)</text>
        <dbReference type="Rhea" id="RHEA:33179"/>
        <dbReference type="ChEBI" id="CHEBI:15377"/>
        <dbReference type="ChEBI" id="CHEBI:15378"/>
        <dbReference type="ChEBI" id="CHEBI:17815"/>
        <dbReference type="ChEBI" id="CHEBI:58456"/>
        <dbReference type="ChEBI" id="CHEBI:203600"/>
        <dbReference type="EC" id="3.1.4.11"/>
    </reaction>
</comment>
<evidence type="ECO:0000313" key="12">
    <source>
        <dbReference type="Proteomes" id="UP000887540"/>
    </source>
</evidence>
<dbReference type="EC" id="3.1.4.11" evidence="5"/>
<dbReference type="PIRSF" id="PIRSF000956">
    <property type="entry name" value="PLC-beta"/>
    <property type="match status" value="1"/>
</dbReference>
<sequence>MFLANKANSHEMTKIHHDFSSPTTPIKNAVDGAKRRLLQLPFAQPALQRKHSIPPPIRVFKFDNFSDQPSGRIVDLVISEDELVLYAKTCEKNPHIETIFIDEIIDVFIGSHADSSKSKVGNDSQIQRIFAATFTTAACVLNDCIVTVMHGLDFVNPQSLVFLTKSADEAKLWYQDLRRFSSQCKRNIQDVFYYWRRLFSRVRCSIPNDHLTTDNILDAIFPSFKQRDERKVVEKLLLRNLPIFKDKKKCTPKLLSDDEFLIKLYKVITSRMEVEDLFIKHFPSSSVSVEDFRKYLNKEHRDPRLNEILYPHVTHEVASRVLFDCRLSGEEALTENGYLNFLVSPHNLPVRPEAYQLNEESLNKPLSHYFIFSSHNTYLKGRQMKSRSSVSMYRYALLAGCRSIELDCWDGPNTEPIITHGPTHICFCTTILFKDVIQAIAETAFITSQHPVILSFENHCSQKQQIKMAQYCKDILGDLLLKDTLEEYPIKAGVNLPSPNLLKRKILIKNKIEKKPSDMSDRNLANRTMSKETSIDSGSNEDDSASFFIGETDEEDTITTVVHHDSESIGNGTPAKVNGTISVESQSQPLVTELSDLVTYMRAMGKFTSFNDCNSRQIHSEMYSMNETKAIELLKAQAMEFVNHNKRQITRVFPKGSRVDSSNFMPLIFWNCGCQMAALNLQSADLPTQVNSAFFEFNGNCGYVLKPSCMRKHNAKFDPFELDRVENVVPNSLTVTVISGQLFCLLCEKRPAVYVEVDLYGLPGDSHKKMFKTRTVVSEGLNTIFADGSSNCKFSLEKIILPAMAYVRFGVYEENGKLLGQRVLPVSHLQPGYKHVLLRNHFNKPLGPVTLFIHFDIQDYVSDAHKSLVDALQNPIEAMSRVKAMEIANGASSENISREEQNRRLLEVLESAGGKGSIEFETRQDSFEDLGKTMDMNDSPIKPKAIRPLSYASTETPSIGQLGSYEAGSFDLGHLNGLESPLSLPKAPMSVELSRKNIATKTSTERKYTLLSNFVAQRQSFFVEQMVVNLPPLKELEESLKVQKMVKNFSKKHPGIVEKLESESSPVDKNVAQAMQKYAKERYTLLNSLIEEHRKRMLKRIEIAFQSEIKELQKINTKSRLEELSGINKKSSPIEYKRLSDKYVRRGVEENRKLLVIKNKKTDELNENAHHLQMELNRKSNELDNKIDRLTGFMNGTSK</sequence>
<feature type="domain" description="PI-PLC Y-box" evidence="11">
    <location>
        <begin position="594"/>
        <end position="711"/>
    </location>
</feature>
<dbReference type="Gene3D" id="2.30.29.240">
    <property type="match status" value="1"/>
</dbReference>
<comment type="cofactor">
    <cofactor evidence="7">
        <name>Ca(2+)</name>
        <dbReference type="ChEBI" id="CHEBI:29108"/>
    </cofactor>
    <text evidence="7">Binds 1 Ca(2+) ion per subunit.</text>
</comment>
<proteinExistence type="predicted"/>
<evidence type="ECO:0000256" key="8">
    <source>
        <dbReference type="RuleBase" id="RU361133"/>
    </source>
</evidence>
<feature type="region of interest" description="Disordered" evidence="10">
    <location>
        <begin position="517"/>
        <end position="542"/>
    </location>
</feature>
<feature type="binding site" evidence="7">
    <location>
        <position position="376"/>
    </location>
    <ligand>
        <name>Ca(2+)</name>
        <dbReference type="ChEBI" id="CHEBI:29108"/>
    </ligand>
</feature>
<dbReference type="GO" id="GO:0016042">
    <property type="term" value="P:lipid catabolic process"/>
    <property type="evidence" value="ECO:0007669"/>
    <property type="project" value="UniProtKB-KW"/>
</dbReference>
<feature type="binding site" evidence="7">
    <location>
        <position position="407"/>
    </location>
    <ligand>
        <name>Ca(2+)</name>
        <dbReference type="ChEBI" id="CHEBI:29108"/>
    </ligand>
</feature>
<dbReference type="InterPro" id="IPR016280">
    <property type="entry name" value="PLC-beta"/>
</dbReference>
<accession>A0A914C2D3</accession>
<dbReference type="GO" id="GO:0004435">
    <property type="term" value="F:phosphatidylinositol-4,5-bisphosphate phospholipase C activity"/>
    <property type="evidence" value="ECO:0007669"/>
    <property type="project" value="UniProtKB-UniRule"/>
</dbReference>
<dbReference type="Gene3D" id="3.20.20.190">
    <property type="entry name" value="Phosphatidylinositol (PI) phosphodiesterase"/>
    <property type="match status" value="1"/>
</dbReference>
<dbReference type="SMART" id="SM00148">
    <property type="entry name" value="PLCXc"/>
    <property type="match status" value="1"/>
</dbReference>
<organism evidence="12 13">
    <name type="scientific">Acrobeloides nanus</name>
    <dbReference type="NCBI Taxonomy" id="290746"/>
    <lineage>
        <taxon>Eukaryota</taxon>
        <taxon>Metazoa</taxon>
        <taxon>Ecdysozoa</taxon>
        <taxon>Nematoda</taxon>
        <taxon>Chromadorea</taxon>
        <taxon>Rhabditida</taxon>
        <taxon>Tylenchina</taxon>
        <taxon>Cephalobomorpha</taxon>
        <taxon>Cephaloboidea</taxon>
        <taxon>Cephalobidae</taxon>
        <taxon>Acrobeloides</taxon>
    </lineage>
</organism>
<keyword evidence="2 5" id="KW-0442">Lipid degradation</keyword>
<dbReference type="InterPro" id="IPR001711">
    <property type="entry name" value="PLipase_C_Pinositol-sp_Y"/>
</dbReference>
<dbReference type="PANTHER" id="PTHR10336:SF36">
    <property type="entry name" value="1-PHOSPHATIDYLINOSITOL 4,5-BISPHOSPHATE PHOSPHODIESTERASE BETA-4"/>
    <property type="match status" value="1"/>
</dbReference>
<dbReference type="InterPro" id="IPR000008">
    <property type="entry name" value="C2_dom"/>
</dbReference>
<feature type="binding site" evidence="7">
    <location>
        <position position="457"/>
    </location>
    <ligand>
        <name>Ca(2+)</name>
        <dbReference type="ChEBI" id="CHEBI:29108"/>
    </ligand>
</feature>
<evidence type="ECO:0000256" key="1">
    <source>
        <dbReference type="ARBA" id="ARBA00022801"/>
    </source>
</evidence>
<dbReference type="CDD" id="cd08591">
    <property type="entry name" value="PI-PLCc_beta"/>
    <property type="match status" value="1"/>
</dbReference>
<dbReference type="GO" id="GO:0048015">
    <property type="term" value="P:phosphatidylinositol-mediated signaling"/>
    <property type="evidence" value="ECO:0007669"/>
    <property type="project" value="TreeGrafter"/>
</dbReference>
<keyword evidence="4 5" id="KW-0807">Transducer</keyword>
<feature type="active site" evidence="6">
    <location>
        <position position="375"/>
    </location>
</feature>
<dbReference type="GO" id="GO:0046488">
    <property type="term" value="P:phosphatidylinositol metabolic process"/>
    <property type="evidence" value="ECO:0007669"/>
    <property type="project" value="TreeGrafter"/>
</dbReference>
<keyword evidence="1 5" id="KW-0378">Hydrolase</keyword>
<keyword evidence="9" id="KW-0175">Coiled coil</keyword>
<dbReference type="InterPro" id="IPR000909">
    <property type="entry name" value="PLipase_C_PInositol-sp_X_dom"/>
</dbReference>
<dbReference type="Gene3D" id="2.60.40.150">
    <property type="entry name" value="C2 domain"/>
    <property type="match status" value="1"/>
</dbReference>
<dbReference type="PANTHER" id="PTHR10336">
    <property type="entry name" value="PHOSPHOINOSITIDE-SPECIFIC PHOSPHOLIPASE C FAMILY PROTEIN"/>
    <property type="match status" value="1"/>
</dbReference>
<dbReference type="InterPro" id="IPR017946">
    <property type="entry name" value="PLC-like_Pdiesterase_TIM-brl"/>
</dbReference>
<evidence type="ECO:0000259" key="11">
    <source>
        <dbReference type="PROSITE" id="PS50008"/>
    </source>
</evidence>
<dbReference type="GO" id="GO:0005509">
    <property type="term" value="F:calcium ion binding"/>
    <property type="evidence" value="ECO:0007669"/>
    <property type="project" value="UniProtKB-UniRule"/>
</dbReference>
<evidence type="ECO:0000256" key="10">
    <source>
        <dbReference type="SAM" id="MobiDB-lite"/>
    </source>
</evidence>
<dbReference type="GO" id="GO:0051209">
    <property type="term" value="P:release of sequestered calcium ion into cytosol"/>
    <property type="evidence" value="ECO:0007669"/>
    <property type="project" value="TreeGrafter"/>
</dbReference>
<evidence type="ECO:0000313" key="13">
    <source>
        <dbReference type="WBParaSite" id="ACRNAN_Path_157.g567.t1"/>
    </source>
</evidence>
<dbReference type="InterPro" id="IPR037862">
    <property type="entry name" value="PLC-beta_PH"/>
</dbReference>
<evidence type="ECO:0000256" key="7">
    <source>
        <dbReference type="PIRSR" id="PIRSR000956-2"/>
    </source>
</evidence>
<dbReference type="CDD" id="cd00275">
    <property type="entry name" value="C2_PLC_like"/>
    <property type="match status" value="1"/>
</dbReference>
<evidence type="ECO:0000256" key="6">
    <source>
        <dbReference type="PIRSR" id="PIRSR000956-1"/>
    </source>
</evidence>
<comment type="function">
    <text evidence="5">The production of the second messenger molecules diacylglycerol (DAG) and inositol 1,4,5-trisphosphate (IP3) is mediated by activated phosphatidylinositol-specific phospholipase C enzymes.</text>
</comment>
<dbReference type="Pfam" id="PF00387">
    <property type="entry name" value="PI-PLC-Y"/>
    <property type="match status" value="1"/>
</dbReference>
<dbReference type="Proteomes" id="UP000887540">
    <property type="component" value="Unplaced"/>
</dbReference>
<name>A0A914C2D3_9BILA</name>
<keyword evidence="7" id="KW-0106">Calcium</keyword>
<dbReference type="SUPFAM" id="SSF69989">
    <property type="entry name" value="C-terminal domain of PLC-beta"/>
    <property type="match status" value="1"/>
</dbReference>
<evidence type="ECO:0000256" key="9">
    <source>
        <dbReference type="SAM" id="Coils"/>
    </source>
</evidence>
<dbReference type="Gene3D" id="1.10.238.10">
    <property type="entry name" value="EF-hand"/>
    <property type="match status" value="1"/>
</dbReference>
<dbReference type="PROSITE" id="PS50007">
    <property type="entry name" value="PIPLC_X_DOMAIN"/>
    <property type="match status" value="1"/>
</dbReference>
<dbReference type="AlphaFoldDB" id="A0A914C2D3"/>
<evidence type="ECO:0000256" key="3">
    <source>
        <dbReference type="ARBA" id="ARBA00023098"/>
    </source>
</evidence>
<reference evidence="13" key="1">
    <citation type="submission" date="2022-11" db="UniProtKB">
        <authorList>
            <consortium name="WormBaseParasite"/>
        </authorList>
    </citation>
    <scope>IDENTIFICATION</scope>
</reference>
<dbReference type="Pfam" id="PF17787">
    <property type="entry name" value="PH_14"/>
    <property type="match status" value="1"/>
</dbReference>
<dbReference type="SUPFAM" id="SSF51695">
    <property type="entry name" value="PLC-like phosphodiesterases"/>
    <property type="match status" value="1"/>
</dbReference>
<feature type="active site" evidence="6">
    <location>
        <position position="420"/>
    </location>
</feature>
<evidence type="ECO:0000256" key="5">
    <source>
        <dbReference type="PIRNR" id="PIRNR000956"/>
    </source>
</evidence>